<protein>
    <recommendedName>
        <fullName evidence="3">DUF4157 domain-containing protein</fullName>
    </recommendedName>
</protein>
<gene>
    <name evidence="1" type="ORF">CA834_12475</name>
</gene>
<keyword evidence="2" id="KW-1185">Reference proteome</keyword>
<accession>A0A265UPK1</accession>
<sequence length="109" mass="13328">MIHVSKYLVPKGYNAITIFPIILIKDRKLRDDKVLINHESIHLKQQLELLIIPFYVLYVAEFIYRLHSYRNWEAAYRHLSFEREAYAHEKDLAYLKTRPFWNVLNYIFK</sequence>
<organism evidence="1 2">
    <name type="scientific">Winogradskyella aurantia</name>
    <dbReference type="NCBI Taxonomy" id="1915063"/>
    <lineage>
        <taxon>Bacteria</taxon>
        <taxon>Pseudomonadati</taxon>
        <taxon>Bacteroidota</taxon>
        <taxon>Flavobacteriia</taxon>
        <taxon>Flavobacteriales</taxon>
        <taxon>Flavobacteriaceae</taxon>
        <taxon>Winogradskyella</taxon>
    </lineage>
</organism>
<proteinExistence type="predicted"/>
<dbReference type="Proteomes" id="UP000216840">
    <property type="component" value="Unassembled WGS sequence"/>
</dbReference>
<evidence type="ECO:0000313" key="2">
    <source>
        <dbReference type="Proteomes" id="UP000216840"/>
    </source>
</evidence>
<dbReference type="RefSeq" id="WP_094969053.1">
    <property type="nucleotide sequence ID" value="NZ_NGJN01000007.1"/>
</dbReference>
<reference evidence="1 2" key="1">
    <citation type="submission" date="2017-05" db="EMBL/GenBank/DDBJ databases">
        <title>The draft genome sequence of Idiomarina salinarum WNB302.</title>
        <authorList>
            <person name="Sun Y."/>
            <person name="Chen B."/>
            <person name="Du Z."/>
        </authorList>
    </citation>
    <scope>NUCLEOTIDE SEQUENCE [LARGE SCALE GENOMIC DNA]</scope>
    <source>
        <strain evidence="1 2">WNB302</strain>
    </source>
</reference>
<evidence type="ECO:0008006" key="3">
    <source>
        <dbReference type="Google" id="ProtNLM"/>
    </source>
</evidence>
<evidence type="ECO:0000313" key="1">
    <source>
        <dbReference type="EMBL" id="OZV67132.1"/>
    </source>
</evidence>
<dbReference type="AlphaFoldDB" id="A0A265UPK1"/>
<dbReference type="OrthoDB" id="1027344at2"/>
<comment type="caution">
    <text evidence="1">The sequence shown here is derived from an EMBL/GenBank/DDBJ whole genome shotgun (WGS) entry which is preliminary data.</text>
</comment>
<name>A0A265UPK1_9FLAO</name>
<dbReference type="EMBL" id="NGJN01000007">
    <property type="protein sequence ID" value="OZV67132.1"/>
    <property type="molecule type" value="Genomic_DNA"/>
</dbReference>